<evidence type="ECO:0000256" key="8">
    <source>
        <dbReference type="ARBA" id="ARBA00023012"/>
    </source>
</evidence>
<feature type="transmembrane region" description="Helical" evidence="9">
    <location>
        <begin position="147"/>
        <end position="173"/>
    </location>
</feature>
<dbReference type="GO" id="GO:0016301">
    <property type="term" value="F:kinase activity"/>
    <property type="evidence" value="ECO:0007669"/>
    <property type="project" value="UniProtKB-KW"/>
</dbReference>
<dbReference type="CDD" id="cd16917">
    <property type="entry name" value="HATPase_UhpB-NarQ-NarX-like"/>
    <property type="match status" value="1"/>
</dbReference>
<evidence type="ECO:0000256" key="9">
    <source>
        <dbReference type="SAM" id="Phobius"/>
    </source>
</evidence>
<dbReference type="Gene3D" id="1.20.5.1930">
    <property type="match status" value="1"/>
</dbReference>
<feature type="transmembrane region" description="Helical" evidence="9">
    <location>
        <begin position="56"/>
        <end position="73"/>
    </location>
</feature>
<evidence type="ECO:0000259" key="10">
    <source>
        <dbReference type="Pfam" id="PF07730"/>
    </source>
</evidence>
<dbReference type="SUPFAM" id="SSF55874">
    <property type="entry name" value="ATPase domain of HSP90 chaperone/DNA topoisomerase II/histidine kinase"/>
    <property type="match status" value="1"/>
</dbReference>
<protein>
    <recommendedName>
        <fullName evidence="2">histidine kinase</fullName>
        <ecNumber evidence="2">2.7.13.3</ecNumber>
    </recommendedName>
</protein>
<keyword evidence="9" id="KW-0812">Transmembrane</keyword>
<dbReference type="EMBL" id="JBIRRB010000005">
    <property type="protein sequence ID" value="MFI0912327.1"/>
    <property type="molecule type" value="Genomic_DNA"/>
</dbReference>
<dbReference type="Gene3D" id="3.30.565.10">
    <property type="entry name" value="Histidine kinase-like ATPase, C-terminal domain"/>
    <property type="match status" value="1"/>
</dbReference>
<evidence type="ECO:0000313" key="12">
    <source>
        <dbReference type="Proteomes" id="UP001611162"/>
    </source>
</evidence>
<accession>A0ABW7T7F3</accession>
<keyword evidence="12" id="KW-1185">Reference proteome</keyword>
<gene>
    <name evidence="11" type="ORF">ACH4TF_17945</name>
</gene>
<feature type="domain" description="Signal transduction histidine kinase subgroup 3 dimerisation and phosphoacceptor" evidence="10">
    <location>
        <begin position="211"/>
        <end position="277"/>
    </location>
</feature>
<reference evidence="11 12" key="1">
    <citation type="submission" date="2024-10" db="EMBL/GenBank/DDBJ databases">
        <title>The Natural Products Discovery Center: Release of the First 8490 Sequenced Strains for Exploring Actinobacteria Biosynthetic Diversity.</title>
        <authorList>
            <person name="Kalkreuter E."/>
            <person name="Kautsar S.A."/>
            <person name="Yang D."/>
            <person name="Bader C.D."/>
            <person name="Teijaro C.N."/>
            <person name="Fluegel L."/>
            <person name="Davis C.M."/>
            <person name="Simpson J.R."/>
            <person name="Lauterbach L."/>
            <person name="Steele A.D."/>
            <person name="Gui C."/>
            <person name="Meng S."/>
            <person name="Li G."/>
            <person name="Viehrig K."/>
            <person name="Ye F."/>
            <person name="Su P."/>
            <person name="Kiefer A.F."/>
            <person name="Nichols A."/>
            <person name="Cepeda A.J."/>
            <person name="Yan W."/>
            <person name="Fan B."/>
            <person name="Jiang Y."/>
            <person name="Adhikari A."/>
            <person name="Zheng C.-J."/>
            <person name="Schuster L."/>
            <person name="Cowan T.M."/>
            <person name="Smanski M.J."/>
            <person name="Chevrette M.G."/>
            <person name="De Carvalho L.P.S."/>
            <person name="Shen B."/>
        </authorList>
    </citation>
    <scope>NUCLEOTIDE SEQUENCE [LARGE SCALE GENOMIC DNA]</scope>
    <source>
        <strain evidence="11 12">NPDC020979</strain>
    </source>
</reference>
<dbReference type="Pfam" id="PF07730">
    <property type="entry name" value="HisKA_3"/>
    <property type="match status" value="1"/>
</dbReference>
<keyword evidence="5" id="KW-0547">Nucleotide-binding</keyword>
<dbReference type="InterPro" id="IPR036890">
    <property type="entry name" value="HATPase_C_sf"/>
</dbReference>
<keyword evidence="4" id="KW-0808">Transferase</keyword>
<keyword evidence="3" id="KW-0597">Phosphoprotein</keyword>
<feature type="transmembrane region" description="Helical" evidence="9">
    <location>
        <begin position="115"/>
        <end position="135"/>
    </location>
</feature>
<evidence type="ECO:0000256" key="7">
    <source>
        <dbReference type="ARBA" id="ARBA00022840"/>
    </source>
</evidence>
<dbReference type="Proteomes" id="UP001611162">
    <property type="component" value="Unassembled WGS sequence"/>
</dbReference>
<keyword evidence="7" id="KW-0067">ATP-binding</keyword>
<dbReference type="InterPro" id="IPR050482">
    <property type="entry name" value="Sensor_HK_TwoCompSys"/>
</dbReference>
<comment type="caution">
    <text evidence="11">The sequence shown here is derived from an EMBL/GenBank/DDBJ whole genome shotgun (WGS) entry which is preliminary data.</text>
</comment>
<evidence type="ECO:0000256" key="1">
    <source>
        <dbReference type="ARBA" id="ARBA00000085"/>
    </source>
</evidence>
<evidence type="ECO:0000256" key="2">
    <source>
        <dbReference type="ARBA" id="ARBA00012438"/>
    </source>
</evidence>
<proteinExistence type="predicted"/>
<keyword evidence="9" id="KW-0472">Membrane</keyword>
<comment type="catalytic activity">
    <reaction evidence="1">
        <text>ATP + protein L-histidine = ADP + protein N-phospho-L-histidine.</text>
        <dbReference type="EC" id="2.7.13.3"/>
    </reaction>
</comment>
<organism evidence="11 12">
    <name type="scientific">Streptomyces abikoensis</name>
    <dbReference type="NCBI Taxonomy" id="97398"/>
    <lineage>
        <taxon>Bacteria</taxon>
        <taxon>Bacillati</taxon>
        <taxon>Actinomycetota</taxon>
        <taxon>Actinomycetes</taxon>
        <taxon>Kitasatosporales</taxon>
        <taxon>Streptomycetaceae</taxon>
        <taxon>Streptomyces</taxon>
    </lineage>
</organism>
<keyword evidence="9" id="KW-1133">Transmembrane helix</keyword>
<feature type="transmembrane region" description="Helical" evidence="9">
    <location>
        <begin position="79"/>
        <end position="103"/>
    </location>
</feature>
<name>A0ABW7T7F3_9ACTN</name>
<keyword evidence="8" id="KW-0902">Two-component regulatory system</keyword>
<sequence length="458" mass="47520">MTATGAIVEEGARGAPSGPWWWARRRSMVLDVALALVSALECLLEGVSFAHEVGMPAVLGGLIGVPVGAALVVRRRWPVAVVLLSIATTPAELGFLLGIVGLYSLAASEVPRRIIVVLSAASLLGTLVVAVARFHQDMAQDGYHPGWWSMLAISVLLALGLTAPPVLLGLYVGARRRLVESLRERADGLERELSLLADRAEERAVWARNEERTRIAREMHDVVAHRVSLMVVHAAALQAVALKDPEKASRNAGLVGDMGRQALTELREMLGVLRTSQDGAPAAERPGAAESQRLAEVAVAASARVRAASGAAASVPGAPVVAVVDGGPTLEGLEDLVGQSREAGMAVELSVVGAERSYAPGVERTAYRVVQEALTNVHKHAPGAKAVVRLAHRDAEVALQVENGPSDGAGMDAGLPSGGNGLVGMRERVTALGGVFVSGPTDAGGFRVSAVIPDAAAA</sequence>
<evidence type="ECO:0000256" key="3">
    <source>
        <dbReference type="ARBA" id="ARBA00022553"/>
    </source>
</evidence>
<keyword evidence="6 11" id="KW-0418">Kinase</keyword>
<dbReference type="InterPro" id="IPR011712">
    <property type="entry name" value="Sig_transdc_His_kin_sub3_dim/P"/>
</dbReference>
<dbReference type="RefSeq" id="WP_397613266.1">
    <property type="nucleotide sequence ID" value="NZ_JBIRRB010000005.1"/>
</dbReference>
<dbReference type="PANTHER" id="PTHR24421">
    <property type="entry name" value="NITRATE/NITRITE SENSOR PROTEIN NARX-RELATED"/>
    <property type="match status" value="1"/>
</dbReference>
<evidence type="ECO:0000256" key="6">
    <source>
        <dbReference type="ARBA" id="ARBA00022777"/>
    </source>
</evidence>
<dbReference type="PANTHER" id="PTHR24421:SF10">
    <property type="entry name" value="NITRATE_NITRITE SENSOR PROTEIN NARQ"/>
    <property type="match status" value="1"/>
</dbReference>
<dbReference type="EC" id="2.7.13.3" evidence="2"/>
<evidence type="ECO:0000313" key="11">
    <source>
        <dbReference type="EMBL" id="MFI0912327.1"/>
    </source>
</evidence>
<evidence type="ECO:0000256" key="5">
    <source>
        <dbReference type="ARBA" id="ARBA00022741"/>
    </source>
</evidence>
<evidence type="ECO:0000256" key="4">
    <source>
        <dbReference type="ARBA" id="ARBA00022679"/>
    </source>
</evidence>